<dbReference type="EMBL" id="AMZH03006262">
    <property type="protein sequence ID" value="RRT64257.1"/>
    <property type="molecule type" value="Genomic_DNA"/>
</dbReference>
<feature type="region of interest" description="Disordered" evidence="1">
    <location>
        <begin position="1"/>
        <end position="178"/>
    </location>
</feature>
<evidence type="ECO:0000313" key="2">
    <source>
        <dbReference type="EMBL" id="RRT64257.1"/>
    </source>
</evidence>
<sequence>MGGSDELGEPAGISALPDPGAAEEHPLHVPLEGPLRRQGGEPPPSRRSGRREGGGGGSVEAMEDRHRGNRARTVSGGGGQRMKRKRAGGDILILSTVSSRKKRDKHVTPSGMEEASFLPQGRLGVMHEEEDLESVSSSFNGEEGDSDEEPREDATSSGSSFSFYPPSCTPSLDDHVEDGPLFEMSSLISLLPIK</sequence>
<comment type="caution">
    <text evidence="2">The sequence shown here is derived from an EMBL/GenBank/DDBJ whole genome shotgun (WGS) entry which is preliminary data.</text>
</comment>
<organism evidence="2 3">
    <name type="scientific">Ensete ventricosum</name>
    <name type="common">Abyssinian banana</name>
    <name type="synonym">Musa ensete</name>
    <dbReference type="NCBI Taxonomy" id="4639"/>
    <lineage>
        <taxon>Eukaryota</taxon>
        <taxon>Viridiplantae</taxon>
        <taxon>Streptophyta</taxon>
        <taxon>Embryophyta</taxon>
        <taxon>Tracheophyta</taxon>
        <taxon>Spermatophyta</taxon>
        <taxon>Magnoliopsida</taxon>
        <taxon>Liliopsida</taxon>
        <taxon>Zingiberales</taxon>
        <taxon>Musaceae</taxon>
        <taxon>Ensete</taxon>
    </lineage>
</organism>
<feature type="compositionally biased region" description="Acidic residues" evidence="1">
    <location>
        <begin position="142"/>
        <end position="151"/>
    </location>
</feature>
<feature type="compositionally biased region" description="Low complexity" evidence="1">
    <location>
        <begin position="156"/>
        <end position="166"/>
    </location>
</feature>
<accession>A0A426ZJU5</accession>
<proteinExistence type="predicted"/>
<reference evidence="2 3" key="1">
    <citation type="journal article" date="2014" name="Agronomy (Basel)">
        <title>A Draft Genome Sequence for Ensete ventricosum, the Drought-Tolerant Tree Against Hunger.</title>
        <authorList>
            <person name="Harrison J."/>
            <person name="Moore K.A."/>
            <person name="Paszkiewicz K."/>
            <person name="Jones T."/>
            <person name="Grant M."/>
            <person name="Ambacheew D."/>
            <person name="Muzemil S."/>
            <person name="Studholme D.J."/>
        </authorList>
    </citation>
    <scope>NUCLEOTIDE SEQUENCE [LARGE SCALE GENOMIC DNA]</scope>
</reference>
<dbReference type="AlphaFoldDB" id="A0A426ZJU5"/>
<dbReference type="Proteomes" id="UP000287651">
    <property type="component" value="Unassembled WGS sequence"/>
</dbReference>
<gene>
    <name evidence="2" type="ORF">B296_00013015</name>
</gene>
<name>A0A426ZJU5_ENSVE</name>
<evidence type="ECO:0000313" key="3">
    <source>
        <dbReference type="Proteomes" id="UP000287651"/>
    </source>
</evidence>
<protein>
    <submittedName>
        <fullName evidence="2">Uncharacterized protein</fullName>
    </submittedName>
</protein>
<evidence type="ECO:0000256" key="1">
    <source>
        <dbReference type="SAM" id="MobiDB-lite"/>
    </source>
</evidence>